<organism evidence="1 2">
    <name type="scientific">Sphingobacterium multivorum</name>
    <dbReference type="NCBI Taxonomy" id="28454"/>
    <lineage>
        <taxon>Bacteria</taxon>
        <taxon>Pseudomonadati</taxon>
        <taxon>Bacteroidota</taxon>
        <taxon>Sphingobacteriia</taxon>
        <taxon>Sphingobacteriales</taxon>
        <taxon>Sphingobacteriaceae</taxon>
        <taxon>Sphingobacterium</taxon>
    </lineage>
</organism>
<dbReference type="RefSeq" id="WP_112374864.1">
    <property type="nucleotide sequence ID" value="NZ_CP069793.1"/>
</dbReference>
<sequence>MAKNIKAIKCPHCGSIKITTLRPDYYKCDSCGTEFFLDSDDININHNYNYPRNNQDQYKAIRIVLFAVVGFIALMFVIGALSALFSKKPASNYSTYSTSNTAEKKEEAQPLEWNYASNTLFLDKDNTPHIVVVGNVGTFRGRMDEGKDNKVYIGLFDPKTGKKEWVKTLMETPVELSSSDVKLQVFEDQHLYIIVKSKYIYQLDRNTLTYKSVLENYVKDAPSLSTGIAKVEFKYEDYGSAYQIVNNEGQNLAYYPLINKSIPDKQLYDERRKKLPNPTTKTEFTFSSKSSYYPEEKIQLIQYSYQYQYGFPKDSPRFSWDKDYGGSGIFTDRDPYKKVLINPWQFKGARLISFKDFTPGRLYFQPVVVAQNDKTLLIAYKPTPAEDDPLQIQLLDITTGAIQKTISTDLKSIYGNGCLLKDGFIVKDGSNYYYFDNNGKQINKFEGYNPKFDTLN</sequence>
<dbReference type="EMBL" id="UAUU01000009">
    <property type="protein sequence ID" value="SPZ86926.1"/>
    <property type="molecule type" value="Genomic_DNA"/>
</dbReference>
<dbReference type="InterPro" id="IPR018337">
    <property type="entry name" value="Cell_wall/Cho-bd_repeat"/>
</dbReference>
<protein>
    <submittedName>
        <fullName evidence="1">Uncharacterized protein</fullName>
    </submittedName>
</protein>
<gene>
    <name evidence="1" type="ORF">NCTC11343_02603</name>
</gene>
<evidence type="ECO:0000313" key="2">
    <source>
        <dbReference type="Proteomes" id="UP000251241"/>
    </source>
</evidence>
<reference evidence="1 2" key="1">
    <citation type="submission" date="2018-06" db="EMBL/GenBank/DDBJ databases">
        <authorList>
            <consortium name="Pathogen Informatics"/>
            <person name="Doyle S."/>
        </authorList>
    </citation>
    <scope>NUCLEOTIDE SEQUENCE [LARGE SCALE GENOMIC DNA]</scope>
    <source>
        <strain evidence="1 2">NCTC11343</strain>
    </source>
</reference>
<accession>A0A2X2J548</accession>
<proteinExistence type="predicted"/>
<dbReference type="AlphaFoldDB" id="A0A2X2J548"/>
<evidence type="ECO:0000313" key="1">
    <source>
        <dbReference type="EMBL" id="SPZ86926.1"/>
    </source>
</evidence>
<dbReference type="Proteomes" id="UP000251241">
    <property type="component" value="Unassembled WGS sequence"/>
</dbReference>
<dbReference type="GeneID" id="97182548"/>
<name>A0A2X2J548_SPHMU</name>
<dbReference type="PROSITE" id="PS51170">
    <property type="entry name" value="CW"/>
    <property type="match status" value="1"/>
</dbReference>